<dbReference type="PANTHER" id="PTHR35089:SF1">
    <property type="entry name" value="CHAPERONE PROTEIN SKP"/>
    <property type="match status" value="1"/>
</dbReference>
<dbReference type="GO" id="GO:0005829">
    <property type="term" value="C:cytosol"/>
    <property type="evidence" value="ECO:0007669"/>
    <property type="project" value="TreeGrafter"/>
</dbReference>
<dbReference type="Gene3D" id="3.30.910.20">
    <property type="entry name" value="Skp domain"/>
    <property type="match status" value="1"/>
</dbReference>
<feature type="chain" id="PRO_5002873664" evidence="3">
    <location>
        <begin position="20"/>
        <end position="169"/>
    </location>
</feature>
<dbReference type="GO" id="GO:0051082">
    <property type="term" value="F:unfolded protein binding"/>
    <property type="evidence" value="ECO:0007669"/>
    <property type="project" value="InterPro"/>
</dbReference>
<evidence type="ECO:0000256" key="3">
    <source>
        <dbReference type="SAM" id="SignalP"/>
    </source>
</evidence>
<keyword evidence="5" id="KW-1185">Reference proteome</keyword>
<reference evidence="5" key="1">
    <citation type="journal article" date="2013" name="BMC Microbiol.">
        <title>Taxonomy and evolution of bacteriochlorophyll a-containing members of the OM60/NOR5 clade of marine gammaproteobacteria: description of Luminiphilus syltensis gen. nov., sp. nov., reclassification of Haliea rubra as Pseudohaliea rubra gen. nov., comb. nov., and emendation of Chromatocurvus halotolerans.</title>
        <authorList>
            <person name="Spring S."/>
            <person name="Riedel T."/>
            <person name="Sproer C."/>
            <person name="Yan S."/>
            <person name="Harder J."/>
            <person name="Fuchs B.M."/>
        </authorList>
    </citation>
    <scope>NUCLEOTIDE SEQUENCE [LARGE SCALE GENOMIC DNA]</scope>
    <source>
        <strain evidence="5">NOR51-B</strain>
    </source>
</reference>
<dbReference type="PANTHER" id="PTHR35089">
    <property type="entry name" value="CHAPERONE PROTEIN SKP"/>
    <property type="match status" value="1"/>
</dbReference>
<proteinExistence type="inferred from homology"/>
<evidence type="ECO:0000313" key="4">
    <source>
        <dbReference type="EMBL" id="EED36449.1"/>
    </source>
</evidence>
<dbReference type="InterPro" id="IPR024930">
    <property type="entry name" value="Skp_dom_sf"/>
</dbReference>
<comment type="similarity">
    <text evidence="1">Belongs to the Skp family.</text>
</comment>
<dbReference type="eggNOG" id="COG2825">
    <property type="taxonomic scope" value="Bacteria"/>
</dbReference>
<dbReference type="AlphaFoldDB" id="B8KY92"/>
<keyword evidence="2 3" id="KW-0732">Signal</keyword>
<name>B8KY92_9GAMM</name>
<accession>B8KY92</accession>
<evidence type="ECO:0000256" key="2">
    <source>
        <dbReference type="ARBA" id="ARBA00022729"/>
    </source>
</evidence>
<evidence type="ECO:0000256" key="1">
    <source>
        <dbReference type="ARBA" id="ARBA00009091"/>
    </source>
</evidence>
<dbReference type="GO" id="GO:0050821">
    <property type="term" value="P:protein stabilization"/>
    <property type="evidence" value="ECO:0007669"/>
    <property type="project" value="TreeGrafter"/>
</dbReference>
<dbReference type="RefSeq" id="WP_009021192.1">
    <property type="nucleotide sequence ID" value="NZ_DS999411.1"/>
</dbReference>
<dbReference type="Pfam" id="PF03938">
    <property type="entry name" value="OmpH"/>
    <property type="match status" value="1"/>
</dbReference>
<dbReference type="HOGENOM" id="CLU_134329_0_0_6"/>
<evidence type="ECO:0000313" key="5">
    <source>
        <dbReference type="Proteomes" id="UP000004699"/>
    </source>
</evidence>
<dbReference type="InterPro" id="IPR005632">
    <property type="entry name" value="Chaperone_Skp"/>
</dbReference>
<sequence>MNKLAAAALLCCLPVIAVAQGKVAVVNLEEAILQTDYAQQRLAEFESNEDFMSDKQEFDSLKKELDELVANFQRDQEAMSEDQRVAARQKLASKQSDIEYVAKKLQAMQQQNAQRVFQELAPSAREVLRTIIETEQIGLLLQQQTVIHADLSYSITAKVTDKLNQLPPQ</sequence>
<feature type="signal peptide" evidence="3">
    <location>
        <begin position="1"/>
        <end position="19"/>
    </location>
</feature>
<dbReference type="OrthoDB" id="5732407at2"/>
<gene>
    <name evidence="4" type="ORF">NOR51B_2400</name>
</gene>
<dbReference type="STRING" id="565045.NOR51B_2400"/>
<organism evidence="4 5">
    <name type="scientific">Luminiphilus syltensis NOR5-1B</name>
    <dbReference type="NCBI Taxonomy" id="565045"/>
    <lineage>
        <taxon>Bacteria</taxon>
        <taxon>Pseudomonadati</taxon>
        <taxon>Pseudomonadota</taxon>
        <taxon>Gammaproteobacteria</taxon>
        <taxon>Cellvibrionales</taxon>
        <taxon>Halieaceae</taxon>
        <taxon>Luminiphilus</taxon>
    </lineage>
</organism>
<protein>
    <submittedName>
        <fullName evidence="4">Outer membrane protein</fullName>
    </submittedName>
</protein>
<dbReference type="SMART" id="SM00935">
    <property type="entry name" value="OmpH"/>
    <property type="match status" value="1"/>
</dbReference>
<dbReference type="EMBL" id="DS999411">
    <property type="protein sequence ID" value="EED36449.1"/>
    <property type="molecule type" value="Genomic_DNA"/>
</dbReference>
<dbReference type="SUPFAM" id="SSF111384">
    <property type="entry name" value="OmpH-like"/>
    <property type="match status" value="1"/>
</dbReference>
<dbReference type="Proteomes" id="UP000004699">
    <property type="component" value="Unassembled WGS sequence"/>
</dbReference>